<gene>
    <name evidence="1" type="ORF">IAD49_02320</name>
</gene>
<evidence type="ECO:0000313" key="2">
    <source>
        <dbReference type="Proteomes" id="UP000824087"/>
    </source>
</evidence>
<dbReference type="Proteomes" id="UP000824087">
    <property type="component" value="Unassembled WGS sequence"/>
</dbReference>
<organism evidence="1 2">
    <name type="scientific">Candidatus Fimihabitans intestinipullorum</name>
    <dbReference type="NCBI Taxonomy" id="2840820"/>
    <lineage>
        <taxon>Bacteria</taxon>
        <taxon>Bacillati</taxon>
        <taxon>Mycoplasmatota</taxon>
        <taxon>Mycoplasmatota incertae sedis</taxon>
        <taxon>Candidatus Fimihabitans</taxon>
    </lineage>
</organism>
<evidence type="ECO:0000313" key="1">
    <source>
        <dbReference type="EMBL" id="HIU22398.1"/>
    </source>
</evidence>
<accession>A0A9D1HVI9</accession>
<reference evidence="1" key="1">
    <citation type="submission" date="2020-10" db="EMBL/GenBank/DDBJ databases">
        <authorList>
            <person name="Gilroy R."/>
        </authorList>
    </citation>
    <scope>NUCLEOTIDE SEQUENCE</scope>
    <source>
        <strain evidence="1">CHK197-8231</strain>
    </source>
</reference>
<dbReference type="AlphaFoldDB" id="A0A9D1HVI9"/>
<proteinExistence type="predicted"/>
<protein>
    <submittedName>
        <fullName evidence="1">Uncharacterized protein</fullName>
    </submittedName>
</protein>
<sequence>MKSDDLAEQYHSLEKLASEYTVIDEFVRTEDGKQVTDRTLINEVRFANLWANASIAKDKKPFNSRSKQTYEYFMNKVEEQLSQNGDWDITGLKLGTSLLIPKSLYPREILNNLFYDEISTRIVEEYIKQHFEVKNSLSTIWKKKRKNFRLQGMAKNFHFADLKDYYEKYTVKEGVYTNETNGKVIVDDVKKIRIAFAMLWHKAAKTRTLSADRDYYAYCADAADTYDAIKDTIGEAVRYDGTFDLYHLRKSMNRTIEAYPDAEMILKRLFQTEMDAQITYDFFSTLNLDMKDVRNLLPTSSTLEQIHKPKVIA</sequence>
<dbReference type="EMBL" id="DVML01000012">
    <property type="protein sequence ID" value="HIU22398.1"/>
    <property type="molecule type" value="Genomic_DNA"/>
</dbReference>
<comment type="caution">
    <text evidence="1">The sequence shown here is derived from an EMBL/GenBank/DDBJ whole genome shotgun (WGS) entry which is preliminary data.</text>
</comment>
<reference evidence="1" key="2">
    <citation type="journal article" date="2021" name="PeerJ">
        <title>Extensive microbial diversity within the chicken gut microbiome revealed by metagenomics and culture.</title>
        <authorList>
            <person name="Gilroy R."/>
            <person name="Ravi A."/>
            <person name="Getino M."/>
            <person name="Pursley I."/>
            <person name="Horton D.L."/>
            <person name="Alikhan N.F."/>
            <person name="Baker D."/>
            <person name="Gharbi K."/>
            <person name="Hall N."/>
            <person name="Watson M."/>
            <person name="Adriaenssens E.M."/>
            <person name="Foster-Nyarko E."/>
            <person name="Jarju S."/>
            <person name="Secka A."/>
            <person name="Antonio M."/>
            <person name="Oren A."/>
            <person name="Chaudhuri R.R."/>
            <person name="La Ragione R."/>
            <person name="Hildebrand F."/>
            <person name="Pallen M.J."/>
        </authorList>
    </citation>
    <scope>NUCLEOTIDE SEQUENCE</scope>
    <source>
        <strain evidence="1">CHK197-8231</strain>
    </source>
</reference>
<name>A0A9D1HVI9_9BACT</name>